<dbReference type="GO" id="GO:0003677">
    <property type="term" value="F:DNA binding"/>
    <property type="evidence" value="ECO:0007669"/>
    <property type="project" value="UniProtKB-KW"/>
</dbReference>
<dbReference type="InterPro" id="IPR000943">
    <property type="entry name" value="RNA_pol_sigma70"/>
</dbReference>
<evidence type="ECO:0000256" key="4">
    <source>
        <dbReference type="ARBA" id="ARBA00023163"/>
    </source>
</evidence>
<dbReference type="AlphaFoldDB" id="A0A166QSP2"/>
<protein>
    <submittedName>
        <fullName evidence="7">Uncharacterized protein</fullName>
    </submittedName>
</protein>
<dbReference type="InterPro" id="IPR050239">
    <property type="entry name" value="Sigma-70_RNA_pol_init_factors"/>
</dbReference>
<evidence type="ECO:0000256" key="3">
    <source>
        <dbReference type="ARBA" id="ARBA00023125"/>
    </source>
</evidence>
<dbReference type="Proteomes" id="UP000076489">
    <property type="component" value="Unassembled WGS sequence"/>
</dbReference>
<accession>A0A166QSP2</accession>
<organism evidence="7 8">
    <name type="scientific">Pseudomonas fluorescens</name>
    <dbReference type="NCBI Taxonomy" id="294"/>
    <lineage>
        <taxon>Bacteria</taxon>
        <taxon>Pseudomonadati</taxon>
        <taxon>Pseudomonadota</taxon>
        <taxon>Gammaproteobacteria</taxon>
        <taxon>Pseudomonadales</taxon>
        <taxon>Pseudomonadaceae</taxon>
        <taxon>Pseudomonas</taxon>
    </lineage>
</organism>
<dbReference type="InterPro" id="IPR007627">
    <property type="entry name" value="RNA_pol_sigma70_r2"/>
</dbReference>
<keyword evidence="3" id="KW-0238">DNA-binding</keyword>
<reference evidence="7 8" key="2">
    <citation type="journal article" date="2018" name="Nature">
        <title>Mutant phenotypes for thousands of bacterial genes of unknown function.</title>
        <authorList>
            <person name="Price M.N."/>
            <person name="Wetmore K.M."/>
            <person name="Waters R.J."/>
            <person name="Callaghan M."/>
            <person name="Ray J."/>
            <person name="Liu H."/>
            <person name="Kuehl J.V."/>
            <person name="Melnyk R.A."/>
            <person name="Lamson J.S."/>
            <person name="Suh Y."/>
            <person name="Carlson H.K."/>
            <person name="Esquivel Z."/>
            <person name="Sadeeshkumar H."/>
            <person name="Chakraborty R."/>
            <person name="Zane G.M."/>
            <person name="Rubin B.E."/>
            <person name="Wall J.D."/>
            <person name="Visel A."/>
            <person name="Bristow J."/>
            <person name="Blow M.J."/>
            <person name="Arkin A.P."/>
            <person name="Deutschbauer A.M."/>
        </authorList>
    </citation>
    <scope>NUCLEOTIDE SEQUENCE [LARGE SCALE GENOMIC DNA]</scope>
    <source>
        <strain evidence="7 8">FW300-N1B4</strain>
    </source>
</reference>
<gene>
    <name evidence="7" type="ORF">A1D17_04480</name>
</gene>
<dbReference type="InterPro" id="IPR013325">
    <property type="entry name" value="RNA_pol_sigma_r2"/>
</dbReference>
<dbReference type="InterPro" id="IPR014284">
    <property type="entry name" value="RNA_pol_sigma-70_dom"/>
</dbReference>
<dbReference type="Pfam" id="PF04542">
    <property type="entry name" value="Sigma70_r2"/>
    <property type="match status" value="1"/>
</dbReference>
<name>A0A166QSP2_PSEFL</name>
<dbReference type="GO" id="GO:0006352">
    <property type="term" value="P:DNA-templated transcription initiation"/>
    <property type="evidence" value="ECO:0007669"/>
    <property type="project" value="InterPro"/>
</dbReference>
<evidence type="ECO:0000256" key="2">
    <source>
        <dbReference type="ARBA" id="ARBA00023082"/>
    </source>
</evidence>
<dbReference type="CDD" id="cd06171">
    <property type="entry name" value="Sigma70_r4"/>
    <property type="match status" value="1"/>
</dbReference>
<evidence type="ECO:0000256" key="1">
    <source>
        <dbReference type="ARBA" id="ARBA00023015"/>
    </source>
</evidence>
<dbReference type="PANTHER" id="PTHR30603">
    <property type="entry name" value="RNA POLYMERASE SIGMA FACTOR RPO"/>
    <property type="match status" value="1"/>
</dbReference>
<feature type="domain" description="RNA polymerase sigma-70 region 4" evidence="6">
    <location>
        <begin position="456"/>
        <end position="506"/>
    </location>
</feature>
<dbReference type="Gene3D" id="1.10.601.10">
    <property type="entry name" value="RNA Polymerase Primary Sigma Factor"/>
    <property type="match status" value="1"/>
</dbReference>
<dbReference type="PRINTS" id="PR00046">
    <property type="entry name" value="SIGMA70FCT"/>
</dbReference>
<proteinExistence type="predicted"/>
<dbReference type="NCBIfam" id="TIGR02937">
    <property type="entry name" value="sigma70-ECF"/>
    <property type="match status" value="1"/>
</dbReference>
<evidence type="ECO:0000259" key="6">
    <source>
        <dbReference type="Pfam" id="PF04545"/>
    </source>
</evidence>
<evidence type="ECO:0000313" key="8">
    <source>
        <dbReference type="Proteomes" id="UP000076489"/>
    </source>
</evidence>
<dbReference type="PANTHER" id="PTHR30603:SF47">
    <property type="entry name" value="RNA POLYMERASE SIGMA FACTOR SIGD, CHLOROPLASTIC"/>
    <property type="match status" value="1"/>
</dbReference>
<dbReference type="SUPFAM" id="SSF88946">
    <property type="entry name" value="Sigma2 domain of RNA polymerase sigma factors"/>
    <property type="match status" value="1"/>
</dbReference>
<reference evidence="8" key="1">
    <citation type="submission" date="2016-03" db="EMBL/GenBank/DDBJ databases">
        <authorList>
            <person name="Ray J."/>
            <person name="Price M."/>
            <person name="Deutschbauer A."/>
        </authorList>
    </citation>
    <scope>NUCLEOTIDE SEQUENCE [LARGE SCALE GENOMIC DNA]</scope>
    <source>
        <strain evidence="8">FW300-N1B4</strain>
    </source>
</reference>
<dbReference type="SUPFAM" id="SSF88659">
    <property type="entry name" value="Sigma3 and sigma4 domains of RNA polymerase sigma factors"/>
    <property type="match status" value="1"/>
</dbReference>
<dbReference type="EMBL" id="LUKJ01000002">
    <property type="protein sequence ID" value="KZN20803.1"/>
    <property type="molecule type" value="Genomic_DNA"/>
</dbReference>
<keyword evidence="4" id="KW-0804">Transcription</keyword>
<dbReference type="InterPro" id="IPR007630">
    <property type="entry name" value="RNA_pol_sigma70_r4"/>
</dbReference>
<keyword evidence="2" id="KW-0731">Sigma factor</keyword>
<evidence type="ECO:0000259" key="5">
    <source>
        <dbReference type="Pfam" id="PF04542"/>
    </source>
</evidence>
<sequence>MNTAFAPITADLTSAQDDNVGRPDVGFQMPAAIPALPSRETPSSLLSGSEEADLGYRIQMLSLKMLGAMAADVQVVERLAASILNSISSTDNSEQAAKLVYVNNRWVRIGDIPAKDFTALVREKVSAITLRLKELRAVSNANQAADLFNTIALENLRTAVCEVLPHDKLISQSAVEFKLRCEDINKKCRALVRFVATELRITPRAVHRVACWNWVSPTLYAACINAGGYETAFIPAKARKAFREGLISHQAAIIDAADRADVPLSHMLKSWDDFWLADRDLDIAQNTFVAANTRLVEMVVRKYRFAKDMSQVYSAASMGLLRAVQLYAPEKGWKFSTYAVNWINQTVLRDLSKQDLIKLPEGSHTALAILRKMLGEKPNTSIAELAEATQMEPDAVSDLLCYVEYFNSVSLDTAFTSDSGASEGIHDHIADANGDFVEDLIEADTSDYVMEVLSNVLDEREAKIVIGRYGIGGSEELTLTEMATRLGLSIERVRQIAIRAVEKLRNSDFADALLELW</sequence>
<dbReference type="InterPro" id="IPR013324">
    <property type="entry name" value="RNA_pol_sigma_r3/r4-like"/>
</dbReference>
<feature type="domain" description="RNA polymerase sigma-70 region 2" evidence="5">
    <location>
        <begin position="289"/>
        <end position="355"/>
    </location>
</feature>
<dbReference type="GO" id="GO:0016987">
    <property type="term" value="F:sigma factor activity"/>
    <property type="evidence" value="ECO:0007669"/>
    <property type="project" value="UniProtKB-KW"/>
</dbReference>
<dbReference type="Pfam" id="PF04545">
    <property type="entry name" value="Sigma70_r4"/>
    <property type="match status" value="1"/>
</dbReference>
<dbReference type="RefSeq" id="WP_063340848.1">
    <property type="nucleotide sequence ID" value="NZ_LUKJ01000002.1"/>
</dbReference>
<keyword evidence="1" id="KW-0805">Transcription regulation</keyword>
<dbReference type="Gene3D" id="1.20.140.160">
    <property type="match status" value="1"/>
</dbReference>
<evidence type="ECO:0000313" key="7">
    <source>
        <dbReference type="EMBL" id="KZN20803.1"/>
    </source>
</evidence>
<dbReference type="OrthoDB" id="6965149at2"/>
<comment type="caution">
    <text evidence="7">The sequence shown here is derived from an EMBL/GenBank/DDBJ whole genome shotgun (WGS) entry which is preliminary data.</text>
</comment>